<accession>Q3SHV9</accession>
<dbReference type="PANTHER" id="PTHR37937:SF1">
    <property type="entry name" value="CONJUGATIVE TRANSFER: DNA TRANSPORT"/>
    <property type="match status" value="1"/>
</dbReference>
<comment type="subcellular location">
    <subcellularLocation>
        <location evidence="1">Cell membrane</location>
        <topology evidence="1">Multi-pass membrane protein</topology>
    </subcellularLocation>
</comment>
<keyword evidence="3 7" id="KW-0812">Transmembrane</keyword>
<evidence type="ECO:0000256" key="4">
    <source>
        <dbReference type="ARBA" id="ARBA00022989"/>
    </source>
</evidence>
<evidence type="ECO:0000256" key="7">
    <source>
        <dbReference type="SAM" id="Phobius"/>
    </source>
</evidence>
<keyword evidence="5 7" id="KW-0472">Membrane</keyword>
<dbReference type="KEGG" id="tbd:Tbd_1821"/>
<evidence type="ECO:0000256" key="2">
    <source>
        <dbReference type="ARBA" id="ARBA00022475"/>
    </source>
</evidence>
<evidence type="ECO:0000313" key="10">
    <source>
        <dbReference type="Proteomes" id="UP000008291"/>
    </source>
</evidence>
<dbReference type="InterPro" id="IPR051539">
    <property type="entry name" value="T4SS-coupling_protein"/>
</dbReference>
<evidence type="ECO:0000259" key="8">
    <source>
        <dbReference type="Pfam" id="PF10412"/>
    </source>
</evidence>
<dbReference type="Pfam" id="PF10412">
    <property type="entry name" value="TrwB_AAD_bind"/>
    <property type="match status" value="1"/>
</dbReference>
<name>Q3SHV9_THIDA</name>
<protein>
    <submittedName>
        <fullName evidence="9">Putative type IV secretory pathway VirD4 component</fullName>
    </submittedName>
</protein>
<evidence type="ECO:0000256" key="3">
    <source>
        <dbReference type="ARBA" id="ARBA00022692"/>
    </source>
</evidence>
<dbReference type="Proteomes" id="UP000008291">
    <property type="component" value="Chromosome"/>
</dbReference>
<organism evidence="9 10">
    <name type="scientific">Thiobacillus denitrificans (strain ATCC 25259 / T1)</name>
    <dbReference type="NCBI Taxonomy" id="292415"/>
    <lineage>
        <taxon>Bacteria</taxon>
        <taxon>Pseudomonadati</taxon>
        <taxon>Pseudomonadota</taxon>
        <taxon>Betaproteobacteria</taxon>
        <taxon>Nitrosomonadales</taxon>
        <taxon>Thiobacillaceae</taxon>
        <taxon>Thiobacillus</taxon>
    </lineage>
</organism>
<evidence type="ECO:0000256" key="5">
    <source>
        <dbReference type="ARBA" id="ARBA00023136"/>
    </source>
</evidence>
<feature type="transmembrane region" description="Helical" evidence="7">
    <location>
        <begin position="21"/>
        <end position="40"/>
    </location>
</feature>
<feature type="compositionally biased region" description="Basic and acidic residues" evidence="6">
    <location>
        <begin position="459"/>
        <end position="471"/>
    </location>
</feature>
<reference evidence="9 10" key="1">
    <citation type="journal article" date="2006" name="J. Bacteriol.">
        <title>The genome sequence of the obligately chemolithoautotrophic, facultatively anaerobic bacterium Thiobacillus denitrificans.</title>
        <authorList>
            <person name="Beller H.R."/>
            <person name="Chain P.S."/>
            <person name="Letain T.E."/>
            <person name="Chakicherla A."/>
            <person name="Larimer F.W."/>
            <person name="Richardson P.M."/>
            <person name="Coleman M.A."/>
            <person name="Wood A.P."/>
            <person name="Kelly D.P."/>
        </authorList>
    </citation>
    <scope>NUCLEOTIDE SEQUENCE [LARGE SCALE GENOMIC DNA]</scope>
    <source>
        <strain evidence="9 10">ATCC 25259</strain>
    </source>
</reference>
<dbReference type="SUPFAM" id="SSF52540">
    <property type="entry name" value="P-loop containing nucleoside triphosphate hydrolases"/>
    <property type="match status" value="1"/>
</dbReference>
<feature type="region of interest" description="Disordered" evidence="6">
    <location>
        <begin position="453"/>
        <end position="472"/>
    </location>
</feature>
<keyword evidence="2" id="KW-1003">Cell membrane</keyword>
<dbReference type="eggNOG" id="COG3505">
    <property type="taxonomic scope" value="Bacteria"/>
</dbReference>
<dbReference type="Gene3D" id="3.40.50.300">
    <property type="entry name" value="P-loop containing nucleotide triphosphate hydrolases"/>
    <property type="match status" value="2"/>
</dbReference>
<dbReference type="CDD" id="cd01127">
    <property type="entry name" value="TrwB_TraG_TraD_VirD4"/>
    <property type="match status" value="1"/>
</dbReference>
<dbReference type="PANTHER" id="PTHR37937">
    <property type="entry name" value="CONJUGATIVE TRANSFER: DNA TRANSPORT"/>
    <property type="match status" value="1"/>
</dbReference>
<dbReference type="GO" id="GO:0005886">
    <property type="term" value="C:plasma membrane"/>
    <property type="evidence" value="ECO:0007669"/>
    <property type="project" value="UniProtKB-SubCell"/>
</dbReference>
<dbReference type="STRING" id="292415.Tbd_1821"/>
<feature type="transmembrane region" description="Helical" evidence="7">
    <location>
        <begin position="60"/>
        <end position="81"/>
    </location>
</feature>
<keyword evidence="4 7" id="KW-1133">Transmembrane helix</keyword>
<feature type="region of interest" description="Disordered" evidence="6">
    <location>
        <begin position="528"/>
        <end position="565"/>
    </location>
</feature>
<dbReference type="OrthoDB" id="9803543at2"/>
<evidence type="ECO:0000256" key="6">
    <source>
        <dbReference type="SAM" id="MobiDB-lite"/>
    </source>
</evidence>
<sequence>MGTKQRISDGLFRAKLLTGSIILGAFLGVTTYIFWLSGWAGMDLIQLARGGLYVYQRAPGMLGLAAFGGAFGLGWIAWMFAWRPGAARPGDADDDADNLRGQQLVTVAEIKKQIRSAKTKTRLEIGGVPIPIYVEDGGFLLTGSPGTGKSQATTKMLDTLQAGGHRAVIADAEGIFYSRYAGDGAVLFNPLDRRSVSWSPLAELKSPQDCSALAKSLIPDGHGAEASWNDAAQTVLEGLLRRCWETSKTNAELYRLACVADIEELQQLLAGTAAMTVVGNARYFGEVRPGLGRYLRCFEHLDPAAGRASFSVRDFITEETGWLFISYTQEQRAALLPLIQCTLDVASRAILSLPHTTGDRSKLRRTWLVLDELPLLGRIMSLIPLLTNGSKHGAAVIATAQTIALFREAYGHDATQTILATLGTWLTLRVSDAETAEYMSKSLGDEEVRRVVASGGKNDSGKSDNWSEQHSTRRVVMPSQLQNLPRLHGYLNISGPLPVCAVTLPYADEREPAAPAYEPAPLRSAVPVPVSAAVTSEADPSTVEGDGNTTDTTADSADVPFTLER</sequence>
<feature type="domain" description="Type IV secretion system coupling protein TraD DNA-binding" evidence="8">
    <location>
        <begin position="122"/>
        <end position="505"/>
    </location>
</feature>
<dbReference type="InterPro" id="IPR019476">
    <property type="entry name" value="T4SS_TraD_DNA-bd"/>
</dbReference>
<dbReference type="InterPro" id="IPR027417">
    <property type="entry name" value="P-loop_NTPase"/>
</dbReference>
<evidence type="ECO:0000256" key="1">
    <source>
        <dbReference type="ARBA" id="ARBA00004651"/>
    </source>
</evidence>
<dbReference type="AlphaFoldDB" id="Q3SHV9"/>
<dbReference type="EMBL" id="CP000116">
    <property type="protein sequence ID" value="AAZ97774.1"/>
    <property type="molecule type" value="Genomic_DNA"/>
</dbReference>
<keyword evidence="10" id="KW-1185">Reference proteome</keyword>
<evidence type="ECO:0000313" key="9">
    <source>
        <dbReference type="EMBL" id="AAZ97774.1"/>
    </source>
</evidence>
<proteinExistence type="predicted"/>
<dbReference type="HOGENOM" id="CLU_016763_5_0_4"/>
<gene>
    <name evidence="9" type="ordered locus">Tbd_1821</name>
</gene>
<dbReference type="RefSeq" id="WP_011312333.1">
    <property type="nucleotide sequence ID" value="NC_007404.1"/>
</dbReference>